<feature type="transmembrane region" description="Helical" evidence="6">
    <location>
        <begin position="219"/>
        <end position="237"/>
    </location>
</feature>
<evidence type="ECO:0000256" key="5">
    <source>
        <dbReference type="SAM" id="MobiDB-lite"/>
    </source>
</evidence>
<dbReference type="Pfam" id="PF05653">
    <property type="entry name" value="Mg_trans_NIPA"/>
    <property type="match status" value="1"/>
</dbReference>
<keyword evidence="3 6" id="KW-1133">Transmembrane helix</keyword>
<keyword evidence="8" id="KW-1185">Reference proteome</keyword>
<evidence type="ECO:0000256" key="3">
    <source>
        <dbReference type="ARBA" id="ARBA00022989"/>
    </source>
</evidence>
<feature type="transmembrane region" description="Helical" evidence="6">
    <location>
        <begin position="249"/>
        <end position="270"/>
    </location>
</feature>
<feature type="transmembrane region" description="Helical" evidence="6">
    <location>
        <begin position="102"/>
        <end position="125"/>
    </location>
</feature>
<proteinExistence type="predicted"/>
<feature type="transmembrane region" description="Helical" evidence="6">
    <location>
        <begin position="276"/>
        <end position="297"/>
    </location>
</feature>
<feature type="transmembrane region" description="Helical" evidence="6">
    <location>
        <begin position="146"/>
        <end position="167"/>
    </location>
</feature>
<evidence type="ECO:0000313" key="7">
    <source>
        <dbReference type="EMBL" id="SCU99826.1"/>
    </source>
</evidence>
<dbReference type="Proteomes" id="UP000191144">
    <property type="component" value="Chromosome G"/>
</dbReference>
<organism evidence="7 8">
    <name type="scientific">Lachancea meyersii CBS 8951</name>
    <dbReference type="NCBI Taxonomy" id="1266667"/>
    <lineage>
        <taxon>Eukaryota</taxon>
        <taxon>Fungi</taxon>
        <taxon>Dikarya</taxon>
        <taxon>Ascomycota</taxon>
        <taxon>Saccharomycotina</taxon>
        <taxon>Saccharomycetes</taxon>
        <taxon>Saccharomycetales</taxon>
        <taxon>Saccharomycetaceae</taxon>
        <taxon>Lachancea</taxon>
    </lineage>
</organism>
<dbReference type="InterPro" id="IPR008521">
    <property type="entry name" value="Mg_trans_NIPA"/>
</dbReference>
<dbReference type="PANTHER" id="PTHR12570:SF86">
    <property type="entry name" value="ADR321CP"/>
    <property type="match status" value="1"/>
</dbReference>
<feature type="transmembrane region" description="Helical" evidence="6">
    <location>
        <begin position="49"/>
        <end position="67"/>
    </location>
</feature>
<evidence type="ECO:0000313" key="8">
    <source>
        <dbReference type="Proteomes" id="UP000191144"/>
    </source>
</evidence>
<evidence type="ECO:0000256" key="2">
    <source>
        <dbReference type="ARBA" id="ARBA00022692"/>
    </source>
</evidence>
<evidence type="ECO:0000256" key="4">
    <source>
        <dbReference type="ARBA" id="ARBA00023136"/>
    </source>
</evidence>
<protein>
    <submittedName>
        <fullName evidence="7">LAME_0G05776g1_1</fullName>
    </submittedName>
</protein>
<feature type="region of interest" description="Disordered" evidence="5">
    <location>
        <begin position="340"/>
        <end position="371"/>
    </location>
</feature>
<dbReference type="AlphaFoldDB" id="A0A1G4K7B5"/>
<sequence>MANASTIICIGVVVGIVSSATQSLGLTLQRKASVAHEERTNKSLYKDPTWQLGLALFLLANIVGSTVQIATLPLIVLAPLQSCGLLFNSLAAHYVLKEYSSWRTPVATLLIVTGGMVIGVMGVSASNSHSITHSLPQLCKLAQGPLFMRWFVCTNALVGVVLILTWYNAKALPTFAKGVSYGCCSGIWSAHSLLMAKSVSDIVTHAVVHRSTDLATSRFWILVAIFVSLSLTQLFLLNTGLRHLSTSILYPLVFCIYNLVNIFNGIVFFHDQEEPMAKVVAVILPGVVSLICGVVLLSRDQYIISQREDSKSLHDSQHRTSMLSYTSLRPKSVDLASLQAPTSCDTDSSDPYYVSLPQTPKRDKYNSMSSSKRSSRRVLSFEQEGILTQLV</sequence>
<comment type="subcellular location">
    <subcellularLocation>
        <location evidence="1">Membrane</location>
        <topology evidence="1">Multi-pass membrane protein</topology>
    </subcellularLocation>
</comment>
<feature type="transmembrane region" description="Helical" evidence="6">
    <location>
        <begin position="74"/>
        <end position="96"/>
    </location>
</feature>
<dbReference type="GO" id="GO:0015095">
    <property type="term" value="F:magnesium ion transmembrane transporter activity"/>
    <property type="evidence" value="ECO:0007669"/>
    <property type="project" value="InterPro"/>
</dbReference>
<name>A0A1G4K7B5_9SACH</name>
<keyword evidence="2 6" id="KW-0812">Transmembrane</keyword>
<dbReference type="GO" id="GO:0016020">
    <property type="term" value="C:membrane"/>
    <property type="evidence" value="ECO:0007669"/>
    <property type="project" value="UniProtKB-SubCell"/>
</dbReference>
<dbReference type="OrthoDB" id="2504919at2759"/>
<dbReference type="EMBL" id="LT598484">
    <property type="protein sequence ID" value="SCU99826.1"/>
    <property type="molecule type" value="Genomic_DNA"/>
</dbReference>
<keyword evidence="4 6" id="KW-0472">Membrane</keyword>
<evidence type="ECO:0000256" key="1">
    <source>
        <dbReference type="ARBA" id="ARBA00004141"/>
    </source>
</evidence>
<gene>
    <name evidence="7" type="ORF">LAME_0G05776G</name>
</gene>
<dbReference type="PANTHER" id="PTHR12570">
    <property type="match status" value="1"/>
</dbReference>
<reference evidence="8" key="1">
    <citation type="submission" date="2016-03" db="EMBL/GenBank/DDBJ databases">
        <authorList>
            <person name="Devillers Hugo."/>
        </authorList>
    </citation>
    <scope>NUCLEOTIDE SEQUENCE [LARGE SCALE GENOMIC DNA]</scope>
</reference>
<accession>A0A1G4K7B5</accession>
<evidence type="ECO:0000256" key="6">
    <source>
        <dbReference type="SAM" id="Phobius"/>
    </source>
</evidence>